<proteinExistence type="predicted"/>
<feature type="region of interest" description="Disordered" evidence="3">
    <location>
        <begin position="114"/>
        <end position="154"/>
    </location>
</feature>
<keyword evidence="7" id="KW-1185">Reference proteome</keyword>
<accession>F1A5W9</accession>
<dbReference type="Gene3D" id="1.20.920.10">
    <property type="entry name" value="Bromodomain-like"/>
    <property type="match status" value="1"/>
</dbReference>
<evidence type="ECO:0000259" key="5">
    <source>
        <dbReference type="PROSITE" id="PS50014"/>
    </source>
</evidence>
<keyword evidence="4" id="KW-0812">Transmembrane</keyword>
<dbReference type="PROSITE" id="PS50014">
    <property type="entry name" value="BROMODOMAIN_2"/>
    <property type="match status" value="1"/>
</dbReference>
<dbReference type="Proteomes" id="UP000001064">
    <property type="component" value="Unassembled WGS sequence"/>
</dbReference>
<dbReference type="KEGG" id="dpp:DICPUDRAFT_160200"/>
<evidence type="ECO:0000313" key="7">
    <source>
        <dbReference type="Proteomes" id="UP000001064"/>
    </source>
</evidence>
<feature type="domain" description="Bromo" evidence="5">
    <location>
        <begin position="170"/>
        <end position="210"/>
    </location>
</feature>
<evidence type="ECO:0000313" key="6">
    <source>
        <dbReference type="EMBL" id="EGC28414.1"/>
    </source>
</evidence>
<feature type="compositionally biased region" description="Basic and acidic residues" evidence="3">
    <location>
        <begin position="142"/>
        <end position="154"/>
    </location>
</feature>
<dbReference type="GeneID" id="10511016"/>
<dbReference type="STRING" id="5786.F1A5W9"/>
<organism evidence="6 7">
    <name type="scientific">Dictyostelium purpureum</name>
    <name type="common">Slime mold</name>
    <dbReference type="NCBI Taxonomy" id="5786"/>
    <lineage>
        <taxon>Eukaryota</taxon>
        <taxon>Amoebozoa</taxon>
        <taxon>Evosea</taxon>
        <taxon>Eumycetozoa</taxon>
        <taxon>Dictyostelia</taxon>
        <taxon>Dictyosteliales</taxon>
        <taxon>Dictyosteliaceae</taxon>
        <taxon>Dictyostelium</taxon>
    </lineage>
</organism>
<evidence type="ECO:0000256" key="2">
    <source>
        <dbReference type="PROSITE-ProRule" id="PRU00035"/>
    </source>
</evidence>
<evidence type="ECO:0000256" key="1">
    <source>
        <dbReference type="ARBA" id="ARBA00023117"/>
    </source>
</evidence>
<dbReference type="Pfam" id="PF00439">
    <property type="entry name" value="Bromodomain"/>
    <property type="match status" value="1"/>
</dbReference>
<feature type="transmembrane region" description="Helical" evidence="4">
    <location>
        <begin position="6"/>
        <end position="23"/>
    </location>
</feature>
<dbReference type="AlphaFoldDB" id="F1A5W9"/>
<protein>
    <recommendedName>
        <fullName evidence="5">Bromo domain-containing protein</fullName>
    </recommendedName>
</protein>
<dbReference type="SUPFAM" id="SSF47370">
    <property type="entry name" value="Bromodomain"/>
    <property type="match status" value="1"/>
</dbReference>
<name>F1A5W9_DICPU</name>
<dbReference type="InterPro" id="IPR001487">
    <property type="entry name" value="Bromodomain"/>
</dbReference>
<dbReference type="InParanoid" id="F1A5W9"/>
<dbReference type="PANTHER" id="PTHR22881">
    <property type="entry name" value="BROMODOMAIN CONTAINING PROTEIN"/>
    <property type="match status" value="1"/>
</dbReference>
<reference evidence="7" key="1">
    <citation type="journal article" date="2011" name="Genome Biol.">
        <title>Comparative genomics of the social amoebae Dictyostelium discoideum and Dictyostelium purpureum.</title>
        <authorList>
            <consortium name="US DOE Joint Genome Institute (JGI-PGF)"/>
            <person name="Sucgang R."/>
            <person name="Kuo A."/>
            <person name="Tian X."/>
            <person name="Salerno W."/>
            <person name="Parikh A."/>
            <person name="Feasley C.L."/>
            <person name="Dalin E."/>
            <person name="Tu H."/>
            <person name="Huang E."/>
            <person name="Barry K."/>
            <person name="Lindquist E."/>
            <person name="Shapiro H."/>
            <person name="Bruce D."/>
            <person name="Schmutz J."/>
            <person name="Salamov A."/>
            <person name="Fey P."/>
            <person name="Gaudet P."/>
            <person name="Anjard C."/>
            <person name="Babu M.M."/>
            <person name="Basu S."/>
            <person name="Bushmanova Y."/>
            <person name="van der Wel H."/>
            <person name="Katoh-Kurasawa M."/>
            <person name="Dinh C."/>
            <person name="Coutinho P.M."/>
            <person name="Saito T."/>
            <person name="Elias M."/>
            <person name="Schaap P."/>
            <person name="Kay R.R."/>
            <person name="Henrissat B."/>
            <person name="Eichinger L."/>
            <person name="Rivero F."/>
            <person name="Putnam N.H."/>
            <person name="West C.M."/>
            <person name="Loomis W.F."/>
            <person name="Chisholm R.L."/>
            <person name="Shaulsky G."/>
            <person name="Strassmann J.E."/>
            <person name="Queller D.C."/>
            <person name="Kuspa A."/>
            <person name="Grigoriev I.V."/>
        </authorList>
    </citation>
    <scope>NUCLEOTIDE SEQUENCE [LARGE SCALE GENOMIC DNA]</scope>
    <source>
        <strain evidence="7">QSDP1</strain>
    </source>
</reference>
<dbReference type="VEuPathDB" id="AmoebaDB:DICPUDRAFT_160200"/>
<keyword evidence="4" id="KW-1133">Transmembrane helix</keyword>
<keyword evidence="4" id="KW-0472">Membrane</keyword>
<evidence type="ECO:0000256" key="3">
    <source>
        <dbReference type="SAM" id="MobiDB-lite"/>
    </source>
</evidence>
<dbReference type="RefSeq" id="XP_003295064.1">
    <property type="nucleotide sequence ID" value="XM_003295016.1"/>
</dbReference>
<dbReference type="EMBL" id="GL871645">
    <property type="protein sequence ID" value="EGC28414.1"/>
    <property type="molecule type" value="Genomic_DNA"/>
</dbReference>
<keyword evidence="1 2" id="KW-0103">Bromodomain</keyword>
<sequence length="210" mass="24333">MDDILFLYIFLFLVCAIGFYSTFRFGKLFTKKSITQVESWEKDDHQLEDSDQLDDLVNSFGSLSVLTSEEEMENKQLMEQYSNLLQHFDNTLDECNNKLDQQLKVLDNVHFSKAPTSNSSQSSKDSRYSNSDDNSISNGSKIAERPEQELVNTSEEKVDHCKKVFANIAPDYFTYIKKPMDFSTMIKKNNDGKYISMDLFTYDFTLICEN</sequence>
<evidence type="ECO:0000256" key="4">
    <source>
        <dbReference type="SAM" id="Phobius"/>
    </source>
</evidence>
<feature type="compositionally biased region" description="Low complexity" evidence="3">
    <location>
        <begin position="117"/>
        <end position="140"/>
    </location>
</feature>
<dbReference type="OrthoDB" id="21449at2759"/>
<gene>
    <name evidence="6" type="ORF">DICPUDRAFT_160200</name>
</gene>
<dbReference type="InterPro" id="IPR036427">
    <property type="entry name" value="Bromodomain-like_sf"/>
</dbReference>
<dbReference type="InterPro" id="IPR051831">
    <property type="entry name" value="Bromodomain_contain_prot"/>
</dbReference>
<dbReference type="PANTHER" id="PTHR22881:SF27">
    <property type="entry name" value="BROMODOMAIN CONTAINING 7_9"/>
    <property type="match status" value="1"/>
</dbReference>
<dbReference type="PRINTS" id="PR00503">
    <property type="entry name" value="BROMODOMAIN"/>
</dbReference>